<protein>
    <submittedName>
        <fullName evidence="1">Uncharacterized protein</fullName>
    </submittedName>
</protein>
<evidence type="ECO:0000313" key="2">
    <source>
        <dbReference type="Proteomes" id="UP001604267"/>
    </source>
</evidence>
<sequence length="78" mass="8431">MGKSAGTTPAQCLTGAQSDVLPEEIKAADLRTTIPVGTRLFTVATDDRLAMLEITRITSATHGNLPDYTAELTLWQKR</sequence>
<comment type="caution">
    <text evidence="1">The sequence shown here is derived from an EMBL/GenBank/DDBJ whole genome shotgun (WGS) entry which is preliminary data.</text>
</comment>
<proteinExistence type="predicted"/>
<dbReference type="EMBL" id="JBICYV010000014">
    <property type="protein sequence ID" value="MFG3014108.1"/>
    <property type="molecule type" value="Genomic_DNA"/>
</dbReference>
<name>A0ABW7BDJ3_9ACTN</name>
<organism evidence="1 2">
    <name type="scientific">Streptomyces cinerochromogenes</name>
    <dbReference type="NCBI Taxonomy" id="66422"/>
    <lineage>
        <taxon>Bacteria</taxon>
        <taxon>Bacillati</taxon>
        <taxon>Actinomycetota</taxon>
        <taxon>Actinomycetes</taxon>
        <taxon>Kitasatosporales</taxon>
        <taxon>Streptomycetaceae</taxon>
        <taxon>Streptomyces</taxon>
    </lineage>
</organism>
<keyword evidence="2" id="KW-1185">Reference proteome</keyword>
<gene>
    <name evidence="1" type="ORF">ACGFZB_27525</name>
</gene>
<dbReference type="Proteomes" id="UP001604267">
    <property type="component" value="Unassembled WGS sequence"/>
</dbReference>
<accession>A0ABW7BDJ3</accession>
<reference evidence="1 2" key="1">
    <citation type="submission" date="2024-10" db="EMBL/GenBank/DDBJ databases">
        <title>The Natural Products Discovery Center: Release of the First 8490 Sequenced Strains for Exploring Actinobacteria Biosynthetic Diversity.</title>
        <authorList>
            <person name="Kalkreuter E."/>
            <person name="Kautsar S.A."/>
            <person name="Yang D."/>
            <person name="Bader C.D."/>
            <person name="Teijaro C.N."/>
            <person name="Fluegel L."/>
            <person name="Davis C.M."/>
            <person name="Simpson J.R."/>
            <person name="Lauterbach L."/>
            <person name="Steele A.D."/>
            <person name="Gui C."/>
            <person name="Meng S."/>
            <person name="Li G."/>
            <person name="Viehrig K."/>
            <person name="Ye F."/>
            <person name="Su P."/>
            <person name="Kiefer A.F."/>
            <person name="Nichols A."/>
            <person name="Cepeda A.J."/>
            <person name="Yan W."/>
            <person name="Fan B."/>
            <person name="Jiang Y."/>
            <person name="Adhikari A."/>
            <person name="Zheng C.-J."/>
            <person name="Schuster L."/>
            <person name="Cowan T.M."/>
            <person name="Smanski M.J."/>
            <person name="Chevrette M.G."/>
            <person name="De Carvalho L.P.S."/>
            <person name="Shen B."/>
        </authorList>
    </citation>
    <scope>NUCLEOTIDE SEQUENCE [LARGE SCALE GENOMIC DNA]</scope>
    <source>
        <strain evidence="1 2">NPDC048320</strain>
    </source>
</reference>
<evidence type="ECO:0000313" key="1">
    <source>
        <dbReference type="EMBL" id="MFG3014108.1"/>
    </source>
</evidence>
<dbReference type="RefSeq" id="WP_392820409.1">
    <property type="nucleotide sequence ID" value="NZ_JBICYV010000014.1"/>
</dbReference>